<dbReference type="Pfam" id="PF13561">
    <property type="entry name" value="adh_short_C2"/>
    <property type="match status" value="1"/>
</dbReference>
<dbReference type="GO" id="GO:0016616">
    <property type="term" value="F:oxidoreductase activity, acting on the CH-OH group of donors, NAD or NADP as acceptor"/>
    <property type="evidence" value="ECO:0007669"/>
    <property type="project" value="TreeGrafter"/>
</dbReference>
<sequence length="266" mass="27669">MTTSSDQNTPSAQATGALSADLTGRVAIVTGASSGLGARFAEILAENGALVIASARRVERLQALADRVPGIEPVACDVTNPDDRRALVDGTLARHGRVDILVNNAGRGGTGTALEETLESFENDLALNLTAPFVLAQLCGRAMVEQGAGSIINVASILGLVSGSPLSQPSYAASKGGLVNLTRELAVSLARTGVRVNGIAPGWFPTEATEGVFATERGRDWMIRNIPMRRTGEEDDLDGALLLLASDASRYITGQTLVVDGGWTSR</sequence>
<dbReference type="PRINTS" id="PR00080">
    <property type="entry name" value="SDRFAMILY"/>
</dbReference>
<dbReference type="FunFam" id="3.40.50.720:FF:000084">
    <property type="entry name" value="Short-chain dehydrogenase reductase"/>
    <property type="match status" value="1"/>
</dbReference>
<dbReference type="EMBL" id="BAHC01000119">
    <property type="protein sequence ID" value="GAB90944.1"/>
    <property type="molecule type" value="Genomic_DNA"/>
</dbReference>
<dbReference type="AlphaFoldDB" id="K6WWK4"/>
<keyword evidence="4" id="KW-1185">Reference proteome</keyword>
<dbReference type="OrthoDB" id="517007at2"/>
<dbReference type="InterPro" id="IPR036291">
    <property type="entry name" value="NAD(P)-bd_dom_sf"/>
</dbReference>
<name>K6WWK4_9ACTN</name>
<reference evidence="3 4" key="1">
    <citation type="submission" date="2012-08" db="EMBL/GenBank/DDBJ databases">
        <title>Whole genome shotgun sequence of Gordonia rhizosphera NBRC 16068.</title>
        <authorList>
            <person name="Takarada H."/>
            <person name="Isaki S."/>
            <person name="Hosoyama A."/>
            <person name="Tsuchikane K."/>
            <person name="Katsumata H."/>
            <person name="Baba S."/>
            <person name="Ohji S."/>
            <person name="Yamazaki S."/>
            <person name="Fujita N."/>
        </authorList>
    </citation>
    <scope>NUCLEOTIDE SEQUENCE [LARGE SCALE GENOMIC DNA]</scope>
    <source>
        <strain evidence="3 4">NBRC 16068</strain>
    </source>
</reference>
<dbReference type="PANTHER" id="PTHR42760">
    <property type="entry name" value="SHORT-CHAIN DEHYDROGENASES/REDUCTASES FAMILY MEMBER"/>
    <property type="match status" value="1"/>
</dbReference>
<dbReference type="InterPro" id="IPR020904">
    <property type="entry name" value="Sc_DH/Rdtase_CS"/>
</dbReference>
<dbReference type="PROSITE" id="PS00061">
    <property type="entry name" value="ADH_SHORT"/>
    <property type="match status" value="1"/>
</dbReference>
<evidence type="ECO:0000256" key="1">
    <source>
        <dbReference type="ARBA" id="ARBA00006484"/>
    </source>
</evidence>
<comment type="similarity">
    <text evidence="1">Belongs to the short-chain dehydrogenases/reductases (SDR) family.</text>
</comment>
<keyword evidence="2" id="KW-0560">Oxidoreductase</keyword>
<protein>
    <submittedName>
        <fullName evidence="3">Putative oxidoreductase</fullName>
    </submittedName>
</protein>
<organism evidence="3 4">
    <name type="scientific">Gordonia rhizosphera NBRC 16068</name>
    <dbReference type="NCBI Taxonomy" id="1108045"/>
    <lineage>
        <taxon>Bacteria</taxon>
        <taxon>Bacillati</taxon>
        <taxon>Actinomycetota</taxon>
        <taxon>Actinomycetes</taxon>
        <taxon>Mycobacteriales</taxon>
        <taxon>Gordoniaceae</taxon>
        <taxon>Gordonia</taxon>
    </lineage>
</organism>
<dbReference type="Gene3D" id="3.40.50.720">
    <property type="entry name" value="NAD(P)-binding Rossmann-like Domain"/>
    <property type="match status" value="1"/>
</dbReference>
<dbReference type="eggNOG" id="COG1028">
    <property type="taxonomic scope" value="Bacteria"/>
</dbReference>
<dbReference type="RefSeq" id="WP_006334136.1">
    <property type="nucleotide sequence ID" value="NZ_BAHC01000119.1"/>
</dbReference>
<accession>K6WWK4</accession>
<dbReference type="Proteomes" id="UP000008363">
    <property type="component" value="Unassembled WGS sequence"/>
</dbReference>
<evidence type="ECO:0000256" key="2">
    <source>
        <dbReference type="ARBA" id="ARBA00023002"/>
    </source>
</evidence>
<comment type="caution">
    <text evidence="3">The sequence shown here is derived from an EMBL/GenBank/DDBJ whole genome shotgun (WGS) entry which is preliminary data.</text>
</comment>
<gene>
    <name evidence="3" type="ORF">GORHZ_119_00730</name>
</gene>
<dbReference type="STRING" id="1108045.GORHZ_119_00730"/>
<evidence type="ECO:0000313" key="4">
    <source>
        <dbReference type="Proteomes" id="UP000008363"/>
    </source>
</evidence>
<dbReference type="PRINTS" id="PR00081">
    <property type="entry name" value="GDHRDH"/>
</dbReference>
<proteinExistence type="inferred from homology"/>
<dbReference type="SUPFAM" id="SSF51735">
    <property type="entry name" value="NAD(P)-binding Rossmann-fold domains"/>
    <property type="match status" value="1"/>
</dbReference>
<evidence type="ECO:0000313" key="3">
    <source>
        <dbReference type="EMBL" id="GAB90944.1"/>
    </source>
</evidence>
<dbReference type="InterPro" id="IPR002347">
    <property type="entry name" value="SDR_fam"/>
</dbReference>